<evidence type="ECO:0000256" key="2">
    <source>
        <dbReference type="ARBA" id="ARBA00022679"/>
    </source>
</evidence>
<keyword evidence="2" id="KW-0808">Transferase</keyword>
<comment type="caution">
    <text evidence="5">The sequence shown here is derived from an EMBL/GenBank/DDBJ whole genome shotgun (WGS) entry which is preliminary data.</text>
</comment>
<dbReference type="GO" id="GO:0000287">
    <property type="term" value="F:magnesium ion binding"/>
    <property type="evidence" value="ECO:0007669"/>
    <property type="project" value="InterPro"/>
</dbReference>
<dbReference type="AlphaFoldDB" id="A0A1Y1QXZ5"/>
<dbReference type="Pfam" id="PF01648">
    <property type="entry name" value="ACPS"/>
    <property type="match status" value="1"/>
</dbReference>
<dbReference type="InterPro" id="IPR037143">
    <property type="entry name" value="4-PPantetheinyl_Trfase_dom_sf"/>
</dbReference>
<accession>A0A1Y1QXZ5</accession>
<dbReference type="PANTHER" id="PTHR12215">
    <property type="entry name" value="PHOSPHOPANTETHEINE TRANSFERASE"/>
    <property type="match status" value="1"/>
</dbReference>
<evidence type="ECO:0000259" key="4">
    <source>
        <dbReference type="Pfam" id="PF22624"/>
    </source>
</evidence>
<feature type="domain" description="4'-phosphopantetheinyl transferase N-terminal" evidence="4">
    <location>
        <begin position="23"/>
        <end position="100"/>
    </location>
</feature>
<dbReference type="GO" id="GO:0019878">
    <property type="term" value="P:lysine biosynthetic process via aminoadipic acid"/>
    <property type="evidence" value="ECO:0007669"/>
    <property type="project" value="TreeGrafter"/>
</dbReference>
<sequence length="235" mass="26452">MKNLQHAVYLYTAKPETIDLADTKLLNTAEQQRATAFRFDADRTLYTAAHVFLRQTLSQHADIAPADWQFSSNAYGKPAITNHGYEELQFNLSHTQGLLACAISQSRAVGVDVERHKLLHDLANLCRTALAAPETADVLSHCGSDVRTQRFFTYWTLKEAYIKARGLGLSLPLQQFHFEQTDAGEWHLHCQAALQDRGENWQFLSRQVADGYTLALAVQKVGGVNARLTIHECRR</sequence>
<dbReference type="Proteomes" id="UP000192491">
    <property type="component" value="Unassembled WGS sequence"/>
</dbReference>
<gene>
    <name evidence="5" type="ORF">BWK73_03910</name>
</gene>
<dbReference type="PANTHER" id="PTHR12215:SF10">
    <property type="entry name" value="L-AMINOADIPATE-SEMIALDEHYDE DEHYDROGENASE-PHOSPHOPANTETHEINYL TRANSFERASE"/>
    <property type="match status" value="1"/>
</dbReference>
<protein>
    <submittedName>
        <fullName evidence="5">Uncharacterized protein</fullName>
    </submittedName>
</protein>
<evidence type="ECO:0000259" key="3">
    <source>
        <dbReference type="Pfam" id="PF01648"/>
    </source>
</evidence>
<evidence type="ECO:0000313" key="5">
    <source>
        <dbReference type="EMBL" id="OQX16351.1"/>
    </source>
</evidence>
<dbReference type="GO" id="GO:0005829">
    <property type="term" value="C:cytosol"/>
    <property type="evidence" value="ECO:0007669"/>
    <property type="project" value="TreeGrafter"/>
</dbReference>
<dbReference type="EMBL" id="MTEJ01000005">
    <property type="protein sequence ID" value="OQX16351.1"/>
    <property type="molecule type" value="Genomic_DNA"/>
</dbReference>
<dbReference type="InterPro" id="IPR055066">
    <property type="entry name" value="AASDHPPT_N"/>
</dbReference>
<evidence type="ECO:0000313" key="6">
    <source>
        <dbReference type="Proteomes" id="UP000192491"/>
    </source>
</evidence>
<dbReference type="Gene3D" id="3.90.470.20">
    <property type="entry name" value="4'-phosphopantetheinyl transferase domain"/>
    <property type="match status" value="2"/>
</dbReference>
<dbReference type="InterPro" id="IPR008278">
    <property type="entry name" value="4-PPantetheinyl_Trfase_dom"/>
</dbReference>
<dbReference type="SUPFAM" id="SSF56214">
    <property type="entry name" value="4'-phosphopantetheinyl transferase"/>
    <property type="match status" value="2"/>
</dbReference>
<name>A0A1Y1QXZ5_9GAMM</name>
<feature type="domain" description="4'-phosphopantetheinyl transferase" evidence="3">
    <location>
        <begin position="108"/>
        <end position="216"/>
    </location>
</feature>
<dbReference type="Pfam" id="PF22624">
    <property type="entry name" value="AASDHPPT_N"/>
    <property type="match status" value="1"/>
</dbReference>
<proteinExistence type="inferred from homology"/>
<dbReference type="GO" id="GO:0008897">
    <property type="term" value="F:holo-[acyl-carrier-protein] synthase activity"/>
    <property type="evidence" value="ECO:0007669"/>
    <property type="project" value="InterPro"/>
</dbReference>
<evidence type="ECO:0000256" key="1">
    <source>
        <dbReference type="ARBA" id="ARBA00010990"/>
    </source>
</evidence>
<organism evidence="5 6">
    <name type="scientific">Thiothrix lacustris</name>
    <dbReference type="NCBI Taxonomy" id="525917"/>
    <lineage>
        <taxon>Bacteria</taxon>
        <taxon>Pseudomonadati</taxon>
        <taxon>Pseudomonadota</taxon>
        <taxon>Gammaproteobacteria</taxon>
        <taxon>Thiotrichales</taxon>
        <taxon>Thiotrichaceae</taxon>
        <taxon>Thiothrix</taxon>
    </lineage>
</organism>
<reference evidence="5 6" key="1">
    <citation type="submission" date="2017-01" db="EMBL/GenBank/DDBJ databases">
        <title>Novel large sulfur bacteria in the metagenomes of groundwater-fed chemosynthetic microbial mats in the Lake Huron basin.</title>
        <authorList>
            <person name="Sharrar A.M."/>
            <person name="Flood B.E."/>
            <person name="Bailey J.V."/>
            <person name="Jones D.S."/>
            <person name="Biddanda B."/>
            <person name="Ruberg S.A."/>
            <person name="Marcus D.N."/>
            <person name="Dick G.J."/>
        </authorList>
    </citation>
    <scope>NUCLEOTIDE SEQUENCE [LARGE SCALE GENOMIC DNA]</scope>
    <source>
        <strain evidence="5">A8</strain>
    </source>
</reference>
<dbReference type="InterPro" id="IPR050559">
    <property type="entry name" value="P-Pant_transferase_sf"/>
</dbReference>
<comment type="similarity">
    <text evidence="1">Belongs to the P-Pant transferase superfamily. Gsp/Sfp/HetI/AcpT family.</text>
</comment>